<evidence type="ECO:0000313" key="8">
    <source>
        <dbReference type="EMBL" id="KAG7320106.1"/>
    </source>
</evidence>
<accession>A0A9D3SD79</accession>
<proteinExistence type="inferred from homology"/>
<dbReference type="InterPro" id="IPR019346">
    <property type="entry name" value="Ribosomal_mL42"/>
</dbReference>
<dbReference type="PANTHER" id="PTHR13450">
    <property type="entry name" value="MITOCHONDRIAL 39S RIBOSOMAL PROTEIN L42"/>
    <property type="match status" value="1"/>
</dbReference>
<dbReference type="OrthoDB" id="1107506at2759"/>
<keyword evidence="3" id="KW-0809">Transit peptide</keyword>
<keyword evidence="5" id="KW-0496">Mitochondrion</keyword>
<keyword evidence="9" id="KW-1185">Reference proteome</keyword>
<evidence type="ECO:0000313" key="9">
    <source>
        <dbReference type="Proteomes" id="UP000824219"/>
    </source>
</evidence>
<evidence type="ECO:0000256" key="3">
    <source>
        <dbReference type="ARBA" id="ARBA00022946"/>
    </source>
</evidence>
<keyword evidence="6" id="KW-0687">Ribonucleoprotein</keyword>
<evidence type="ECO:0000256" key="4">
    <source>
        <dbReference type="ARBA" id="ARBA00022980"/>
    </source>
</evidence>
<comment type="similarity">
    <text evidence="2">Belongs to the mitochondrion-specific ribosomal protein mL42 family.</text>
</comment>
<dbReference type="PANTHER" id="PTHR13450:SF4">
    <property type="entry name" value="LARGE RIBOSOMAL SUBUNIT PROTEIN ML42"/>
    <property type="match status" value="1"/>
</dbReference>
<organism evidence="8 9">
    <name type="scientific">Hemibagrus wyckioides</name>
    <dbReference type="NCBI Taxonomy" id="337641"/>
    <lineage>
        <taxon>Eukaryota</taxon>
        <taxon>Metazoa</taxon>
        <taxon>Chordata</taxon>
        <taxon>Craniata</taxon>
        <taxon>Vertebrata</taxon>
        <taxon>Euteleostomi</taxon>
        <taxon>Actinopterygii</taxon>
        <taxon>Neopterygii</taxon>
        <taxon>Teleostei</taxon>
        <taxon>Ostariophysi</taxon>
        <taxon>Siluriformes</taxon>
        <taxon>Bagridae</taxon>
        <taxon>Hemibagrus</taxon>
    </lineage>
</organism>
<comment type="caution">
    <text evidence="8">The sequence shown here is derived from an EMBL/GenBank/DDBJ whole genome shotgun (WGS) entry which is preliminary data.</text>
</comment>
<dbReference type="AlphaFoldDB" id="A0A9D3SD79"/>
<name>A0A9D3SD79_9TELE</name>
<comment type="subcellular location">
    <subcellularLocation>
        <location evidence="1">Mitochondrion</location>
    </subcellularLocation>
</comment>
<reference evidence="8 9" key="1">
    <citation type="submission" date="2021-06" db="EMBL/GenBank/DDBJ databases">
        <title>Chromosome-level genome assembly of the red-tail catfish (Hemibagrus wyckioides).</title>
        <authorList>
            <person name="Shao F."/>
        </authorList>
    </citation>
    <scope>NUCLEOTIDE SEQUENCE [LARGE SCALE GENOMIC DNA]</scope>
    <source>
        <strain evidence="8">EC202008001</strain>
        <tissue evidence="8">Blood</tissue>
    </source>
</reference>
<gene>
    <name evidence="8" type="ORF">KOW79_015959</name>
</gene>
<keyword evidence="4" id="KW-0689">Ribosomal protein</keyword>
<dbReference type="GO" id="GO:0005762">
    <property type="term" value="C:mitochondrial large ribosomal subunit"/>
    <property type="evidence" value="ECO:0007669"/>
    <property type="project" value="TreeGrafter"/>
</dbReference>
<evidence type="ECO:0000256" key="7">
    <source>
        <dbReference type="ARBA" id="ARBA00035189"/>
    </source>
</evidence>
<evidence type="ECO:0000256" key="6">
    <source>
        <dbReference type="ARBA" id="ARBA00023274"/>
    </source>
</evidence>
<evidence type="ECO:0000256" key="2">
    <source>
        <dbReference type="ARBA" id="ARBA00005556"/>
    </source>
</evidence>
<protein>
    <recommendedName>
        <fullName evidence="7">Large ribosomal subunit protein mL42</fullName>
    </recommendedName>
</protein>
<dbReference type="Proteomes" id="UP000824219">
    <property type="component" value="Linkage Group LG19"/>
</dbReference>
<evidence type="ECO:0000256" key="1">
    <source>
        <dbReference type="ARBA" id="ARBA00004173"/>
    </source>
</evidence>
<dbReference type="Pfam" id="PF10210">
    <property type="entry name" value="MRP-S32"/>
    <property type="match status" value="1"/>
</dbReference>
<evidence type="ECO:0000256" key="5">
    <source>
        <dbReference type="ARBA" id="ARBA00023128"/>
    </source>
</evidence>
<dbReference type="EMBL" id="JAHKSW010000019">
    <property type="protein sequence ID" value="KAG7320106.1"/>
    <property type="molecule type" value="Genomic_DNA"/>
</dbReference>
<sequence length="147" mass="16984">MASWTQITRVPIRITRAFCNSNKHLFQVRASALSCHPALRNQTSASDENRVVEIGVTRDGDTIVCFHPAPDFPYDLTQPIPRPETTLDSTETHDLVLKSQLNKDIVDNRKSPGVEELAKMFYTTKHRWYPVGQYHTRRRNRNPPKDR</sequence>